<evidence type="ECO:0000313" key="2">
    <source>
        <dbReference type="EMBL" id="MFD2999701.1"/>
    </source>
</evidence>
<dbReference type="PROSITE" id="PS51257">
    <property type="entry name" value="PROKAR_LIPOPROTEIN"/>
    <property type="match status" value="1"/>
</dbReference>
<organism evidence="2 3">
    <name type="scientific">Pontibacter toksunensis</name>
    <dbReference type="NCBI Taxonomy" id="1332631"/>
    <lineage>
        <taxon>Bacteria</taxon>
        <taxon>Pseudomonadati</taxon>
        <taxon>Bacteroidota</taxon>
        <taxon>Cytophagia</taxon>
        <taxon>Cytophagales</taxon>
        <taxon>Hymenobacteraceae</taxon>
        <taxon>Pontibacter</taxon>
    </lineage>
</organism>
<accession>A0ABW6BQ48</accession>
<gene>
    <name evidence="2" type="ORF">ACFS7Z_04975</name>
</gene>
<proteinExistence type="predicted"/>
<dbReference type="RefSeq" id="WP_377481817.1">
    <property type="nucleotide sequence ID" value="NZ_JBHUOX010000003.1"/>
</dbReference>
<dbReference type="InterPro" id="IPR011992">
    <property type="entry name" value="EF-hand-dom_pair"/>
</dbReference>
<comment type="caution">
    <text evidence="2">The sequence shown here is derived from an EMBL/GenBank/DDBJ whole genome shotgun (WGS) entry which is preliminary data.</text>
</comment>
<name>A0ABW6BQ48_9BACT</name>
<dbReference type="EMBL" id="JBHUOX010000003">
    <property type="protein sequence ID" value="MFD2999701.1"/>
    <property type="molecule type" value="Genomic_DNA"/>
</dbReference>
<keyword evidence="1" id="KW-0732">Signal</keyword>
<dbReference type="Proteomes" id="UP001597641">
    <property type="component" value="Unassembled WGS sequence"/>
</dbReference>
<dbReference type="PROSITE" id="PS00018">
    <property type="entry name" value="EF_HAND_1"/>
    <property type="match status" value="3"/>
</dbReference>
<protein>
    <recommendedName>
        <fullName evidence="4">EF hand</fullName>
    </recommendedName>
</protein>
<feature type="chain" id="PRO_5046794581" description="EF hand" evidence="1">
    <location>
        <begin position="29"/>
        <end position="195"/>
    </location>
</feature>
<sequence>MKKMELNVWKALRTGLACTLMVSMVACGGTEEAETEELAEVDTMEEDAGVMDNWDTERFGTSFTETGRFGGWDENDDNMLDENEYYGSYYDTWDVNDDNALDEDEWNNASRDFGMEGQNWADWDVNKDNRLDENEFRTGAARNNNYSTWDRDGDKMLNEREYSDGVFGLWDNDRDGALTNDDYNTRYNRYYGNRE</sequence>
<dbReference type="InterPro" id="IPR018247">
    <property type="entry name" value="EF_Hand_1_Ca_BS"/>
</dbReference>
<evidence type="ECO:0008006" key="4">
    <source>
        <dbReference type="Google" id="ProtNLM"/>
    </source>
</evidence>
<evidence type="ECO:0000256" key="1">
    <source>
        <dbReference type="SAM" id="SignalP"/>
    </source>
</evidence>
<feature type="signal peptide" evidence="1">
    <location>
        <begin position="1"/>
        <end position="28"/>
    </location>
</feature>
<keyword evidence="3" id="KW-1185">Reference proteome</keyword>
<reference evidence="3" key="1">
    <citation type="journal article" date="2019" name="Int. J. Syst. Evol. Microbiol.">
        <title>The Global Catalogue of Microorganisms (GCM) 10K type strain sequencing project: providing services to taxonomists for standard genome sequencing and annotation.</title>
        <authorList>
            <consortium name="The Broad Institute Genomics Platform"/>
            <consortium name="The Broad Institute Genome Sequencing Center for Infectious Disease"/>
            <person name="Wu L."/>
            <person name="Ma J."/>
        </authorList>
    </citation>
    <scope>NUCLEOTIDE SEQUENCE [LARGE SCALE GENOMIC DNA]</scope>
    <source>
        <strain evidence="3">KCTC 23984</strain>
    </source>
</reference>
<dbReference type="Gene3D" id="1.10.238.10">
    <property type="entry name" value="EF-hand"/>
    <property type="match status" value="1"/>
</dbReference>
<dbReference type="SUPFAM" id="SSF47473">
    <property type="entry name" value="EF-hand"/>
    <property type="match status" value="1"/>
</dbReference>
<evidence type="ECO:0000313" key="3">
    <source>
        <dbReference type="Proteomes" id="UP001597641"/>
    </source>
</evidence>